<evidence type="ECO:0000256" key="1">
    <source>
        <dbReference type="SAM" id="SignalP"/>
    </source>
</evidence>
<evidence type="ECO:0000313" key="3">
    <source>
        <dbReference type="Proteomes" id="UP000477739"/>
    </source>
</evidence>
<name>A0A6L6IUD9_9ENTR</name>
<comment type="caution">
    <text evidence="2">The sequence shown here is derived from an EMBL/GenBank/DDBJ whole genome shotgun (WGS) entry which is preliminary data.</text>
</comment>
<dbReference type="OrthoDB" id="6636662at2"/>
<dbReference type="AlphaFoldDB" id="A0A6L6IUD9"/>
<keyword evidence="3" id="KW-1185">Reference proteome</keyword>
<protein>
    <submittedName>
        <fullName evidence="2">Uncharacterized protein</fullName>
    </submittedName>
</protein>
<reference evidence="2 3" key="1">
    <citation type="submission" date="2019-11" db="EMBL/GenBank/DDBJ databases">
        <title>Escherichia alba sp. nov. isolated from the gut of plastic-eating superworms Zophobas atratus.</title>
        <authorList>
            <person name="Yang Y."/>
        </authorList>
    </citation>
    <scope>NUCLEOTIDE SEQUENCE [LARGE SCALE GENOMIC DNA]</scope>
    <source>
        <strain evidence="3">BIT-B35</strain>
    </source>
</reference>
<proteinExistence type="predicted"/>
<dbReference type="EMBL" id="WMJZ01000048">
    <property type="protein sequence ID" value="MTH48630.1"/>
    <property type="molecule type" value="Genomic_DNA"/>
</dbReference>
<evidence type="ECO:0000313" key="2">
    <source>
        <dbReference type="EMBL" id="MTH48630.1"/>
    </source>
</evidence>
<feature type="chain" id="PRO_5026773305" evidence="1">
    <location>
        <begin position="23"/>
        <end position="224"/>
    </location>
</feature>
<dbReference type="RefSeq" id="WP_155110043.1">
    <property type="nucleotide sequence ID" value="NZ_WMJZ01000048.1"/>
</dbReference>
<dbReference type="Proteomes" id="UP000477739">
    <property type="component" value="Unassembled WGS sequence"/>
</dbReference>
<feature type="signal peptide" evidence="1">
    <location>
        <begin position="1"/>
        <end position="22"/>
    </location>
</feature>
<organism evidence="2 3">
    <name type="scientific">Intestinirhabdus alba</name>
    <dbReference type="NCBI Taxonomy" id="2899544"/>
    <lineage>
        <taxon>Bacteria</taxon>
        <taxon>Pseudomonadati</taxon>
        <taxon>Pseudomonadota</taxon>
        <taxon>Gammaproteobacteria</taxon>
        <taxon>Enterobacterales</taxon>
        <taxon>Enterobacteriaceae</taxon>
        <taxon>Intestinirhabdus</taxon>
    </lineage>
</organism>
<gene>
    <name evidence="2" type="ORF">GJV78_20760</name>
</gene>
<sequence>MSIYSKCFVSILLVILSFSVFAEKFHVLTAGKNIDGSEWFIEKNGENYDLKYINAKGEEYSNDTIITSDIEGSGLFLDSKPDGTVSLVMDYPRDVYMFKFTSGEIPLLISACKQIRLPSSEYQVEALLTLCSKDDETAGLSLSNLDASKLLKSDNLVLKDKVKTIIGSDRAFLYNENKKQPRNKPYLIKGDVVEVLEYKNSMLNIKYTSKSGVVIAWIKFIDIL</sequence>
<accession>A0A6L6IUD9</accession>
<keyword evidence="1" id="KW-0732">Signal</keyword>